<dbReference type="Proteomes" id="UP000186685">
    <property type="component" value="Unassembled WGS sequence"/>
</dbReference>
<dbReference type="InterPro" id="IPR001714">
    <property type="entry name" value="Pept_M24_MAP"/>
</dbReference>
<comment type="function">
    <text evidence="1 6">Removes the N-terminal methionine from nascent proteins. The N-terminal methionine is often cleaved when the second residue in the primary sequence is small and uncharged (Met-Ala-, Cys, Gly, Pro, Ser, Thr, or Val). Requires deformylation of the N(alpha)-formylated initiator methionine before it can be hydrolyzed.</text>
</comment>
<evidence type="ECO:0000256" key="3">
    <source>
        <dbReference type="ARBA" id="ARBA00022670"/>
    </source>
</evidence>
<keyword evidence="5 6" id="KW-0378">Hydrolase</keyword>
<feature type="binding site" evidence="6">
    <location>
        <position position="180"/>
    </location>
    <ligand>
        <name>substrate</name>
    </ligand>
</feature>
<dbReference type="Proteomes" id="UP000260862">
    <property type="component" value="Unassembled WGS sequence"/>
</dbReference>
<keyword evidence="3 6" id="KW-0645">Protease</keyword>
<dbReference type="Proteomes" id="UP000283485">
    <property type="component" value="Unassembled WGS sequence"/>
</dbReference>
<evidence type="ECO:0000313" key="20">
    <source>
        <dbReference type="Proteomes" id="UP000285109"/>
    </source>
</evidence>
<dbReference type="Gene3D" id="3.90.230.10">
    <property type="entry name" value="Creatinase/methionine aminopeptidase superfamily"/>
    <property type="match status" value="1"/>
</dbReference>
<feature type="binding site" evidence="6">
    <location>
        <position position="110"/>
    </location>
    <ligand>
        <name>a divalent metal cation</name>
        <dbReference type="ChEBI" id="CHEBI:60240"/>
        <label>1</label>
    </ligand>
</feature>
<evidence type="ECO:0000313" key="19">
    <source>
        <dbReference type="Proteomes" id="UP000284998"/>
    </source>
</evidence>
<feature type="domain" description="Peptidase M24" evidence="8">
    <location>
        <begin position="11"/>
        <end position="242"/>
    </location>
</feature>
<dbReference type="EMBL" id="QRQK01000010">
    <property type="protein sequence ID" value="RHM97947.1"/>
    <property type="molecule type" value="Genomic_DNA"/>
</dbReference>
<evidence type="ECO:0000256" key="2">
    <source>
        <dbReference type="ARBA" id="ARBA00022438"/>
    </source>
</evidence>
<comment type="cofactor">
    <cofactor evidence="6">
        <name>Co(2+)</name>
        <dbReference type="ChEBI" id="CHEBI:48828"/>
    </cofactor>
    <cofactor evidence="6">
        <name>Zn(2+)</name>
        <dbReference type="ChEBI" id="CHEBI:29105"/>
    </cofactor>
    <cofactor evidence="6">
        <name>Mn(2+)</name>
        <dbReference type="ChEBI" id="CHEBI:29035"/>
    </cofactor>
    <cofactor evidence="6">
        <name>Fe(2+)</name>
        <dbReference type="ChEBI" id="CHEBI:29033"/>
    </cofactor>
    <text evidence="6">Binds 2 divalent metal cations per subunit. Has a high-affinity and a low affinity metal-binding site. The true nature of the physiological cofactor is under debate. The enzyme is active with cobalt, zinc, manganese or divalent iron ions. Most likely, methionine aminopeptidases function as mononuclear Fe(2+)-metalloproteases under physiological conditions, and the catalytically relevant metal-binding site has been assigned to the histidine-containing high-affinity site.</text>
</comment>
<dbReference type="EMBL" id="QRHQ01000018">
    <property type="protein sequence ID" value="RHF89896.1"/>
    <property type="molecule type" value="Genomic_DNA"/>
</dbReference>
<evidence type="ECO:0000313" key="11">
    <source>
        <dbReference type="EMBL" id="RGM43160.1"/>
    </source>
</evidence>
<dbReference type="EMBL" id="QSQT01000001">
    <property type="protein sequence ID" value="RGK58528.1"/>
    <property type="molecule type" value="Genomic_DNA"/>
</dbReference>
<dbReference type="GeneID" id="43183925"/>
<comment type="catalytic activity">
    <reaction evidence="6 7">
        <text>Release of N-terminal amino acids, preferentially methionine, from peptides and arylamides.</text>
        <dbReference type="EC" id="3.4.11.18"/>
    </reaction>
</comment>
<dbReference type="InterPro" id="IPR002467">
    <property type="entry name" value="Pept_M24A_MAP1"/>
</dbReference>
<dbReference type="PANTHER" id="PTHR43330:SF27">
    <property type="entry name" value="METHIONINE AMINOPEPTIDASE"/>
    <property type="match status" value="1"/>
</dbReference>
<keyword evidence="17" id="KW-1185">Reference proteome</keyword>
<keyword evidence="2 6" id="KW-0031">Aminopeptidase</keyword>
<dbReference type="NCBIfam" id="TIGR00500">
    <property type="entry name" value="met_pdase_I"/>
    <property type="match status" value="1"/>
</dbReference>
<dbReference type="GO" id="GO:0004239">
    <property type="term" value="F:initiator methionyl aminopeptidase activity"/>
    <property type="evidence" value="ECO:0007669"/>
    <property type="project" value="UniProtKB-UniRule"/>
</dbReference>
<evidence type="ECO:0000313" key="18">
    <source>
        <dbReference type="Proteomes" id="UP000283485"/>
    </source>
</evidence>
<evidence type="ECO:0000256" key="1">
    <source>
        <dbReference type="ARBA" id="ARBA00002521"/>
    </source>
</evidence>
<evidence type="ECO:0000256" key="5">
    <source>
        <dbReference type="ARBA" id="ARBA00022801"/>
    </source>
</evidence>
<evidence type="ECO:0000313" key="16">
    <source>
        <dbReference type="Proteomes" id="UP000260780"/>
    </source>
</evidence>
<evidence type="ECO:0000313" key="9">
    <source>
        <dbReference type="EMBL" id="OKZ07050.1"/>
    </source>
</evidence>
<dbReference type="EMBL" id="QSTF01000001">
    <property type="protein sequence ID" value="RGM43160.1"/>
    <property type="molecule type" value="Genomic_DNA"/>
</dbReference>
<dbReference type="InterPro" id="IPR000994">
    <property type="entry name" value="Pept_M24"/>
</dbReference>
<dbReference type="PANTHER" id="PTHR43330">
    <property type="entry name" value="METHIONINE AMINOPEPTIDASE"/>
    <property type="match status" value="1"/>
</dbReference>
<reference evidence="9 15" key="1">
    <citation type="journal article" date="2016" name="Nat. Biotechnol.">
        <title>Measurement of bacterial replication rates in microbial communities.</title>
        <authorList>
            <person name="Brown C.T."/>
            <person name="Olm M.R."/>
            <person name="Thomas B.C."/>
            <person name="Banfield J.F."/>
        </authorList>
    </citation>
    <scope>NUCLEOTIDE SEQUENCE [LARGE SCALE GENOMIC DNA]</scope>
    <source>
        <strain evidence="9">45_130</strain>
    </source>
</reference>
<evidence type="ECO:0000313" key="13">
    <source>
        <dbReference type="EMBL" id="RHH42976.1"/>
    </source>
</evidence>
<name>A0A1Q6G790_9BACT</name>
<dbReference type="InterPro" id="IPR036005">
    <property type="entry name" value="Creatinase/aminopeptidase-like"/>
</dbReference>
<feature type="binding site" evidence="6">
    <location>
        <position position="237"/>
    </location>
    <ligand>
        <name>a divalent metal cation</name>
        <dbReference type="ChEBI" id="CHEBI:60240"/>
        <label>2</label>
        <note>catalytic</note>
    </ligand>
</feature>
<dbReference type="PRINTS" id="PR00599">
    <property type="entry name" value="MAPEPTIDASE"/>
</dbReference>
<feature type="binding site" evidence="6">
    <location>
        <position position="99"/>
    </location>
    <ligand>
        <name>a divalent metal cation</name>
        <dbReference type="ChEBI" id="CHEBI:60240"/>
        <label>1</label>
    </ligand>
</feature>
<protein>
    <recommendedName>
        <fullName evidence="6 7">Methionine aminopeptidase</fullName>
        <shortName evidence="6">MAP</shortName>
        <shortName evidence="6">MetAP</shortName>
        <ecNumber evidence="6 7">3.4.11.18</ecNumber>
    </recommendedName>
    <alternativeName>
        <fullName evidence="6">Peptidase M</fullName>
    </alternativeName>
</protein>
<feature type="binding site" evidence="6">
    <location>
        <position position="206"/>
    </location>
    <ligand>
        <name>a divalent metal cation</name>
        <dbReference type="ChEBI" id="CHEBI:60240"/>
        <label>2</label>
        <note>catalytic</note>
    </ligand>
</feature>
<organism evidence="14 20">
    <name type="scientific">Phocaeicola plebeius</name>
    <dbReference type="NCBI Taxonomy" id="310297"/>
    <lineage>
        <taxon>Bacteria</taxon>
        <taxon>Pseudomonadati</taxon>
        <taxon>Bacteroidota</taxon>
        <taxon>Bacteroidia</taxon>
        <taxon>Bacteroidales</taxon>
        <taxon>Bacteroidaceae</taxon>
        <taxon>Phocaeicola</taxon>
    </lineage>
</organism>
<dbReference type="GO" id="GO:0005829">
    <property type="term" value="C:cytosol"/>
    <property type="evidence" value="ECO:0007669"/>
    <property type="project" value="TreeGrafter"/>
</dbReference>
<dbReference type="CDD" id="cd01086">
    <property type="entry name" value="MetAP1"/>
    <property type="match status" value="1"/>
</dbReference>
<evidence type="ECO:0000313" key="14">
    <source>
        <dbReference type="EMBL" id="RHM97947.1"/>
    </source>
</evidence>
<feature type="binding site" evidence="6">
    <location>
        <position position="237"/>
    </location>
    <ligand>
        <name>a divalent metal cation</name>
        <dbReference type="ChEBI" id="CHEBI:60240"/>
        <label>1</label>
    </ligand>
</feature>
<feature type="binding site" evidence="6">
    <location>
        <position position="110"/>
    </location>
    <ligand>
        <name>a divalent metal cation</name>
        <dbReference type="ChEBI" id="CHEBI:60240"/>
        <label>2</label>
        <note>catalytic</note>
    </ligand>
</feature>
<comment type="subunit">
    <text evidence="6">Monomer.</text>
</comment>
<feature type="binding site" evidence="6">
    <location>
        <position position="82"/>
    </location>
    <ligand>
        <name>substrate</name>
    </ligand>
</feature>
<evidence type="ECO:0000256" key="4">
    <source>
        <dbReference type="ARBA" id="ARBA00022723"/>
    </source>
</evidence>
<dbReference type="HAMAP" id="MF_01974">
    <property type="entry name" value="MetAP_1"/>
    <property type="match status" value="1"/>
</dbReference>
<reference evidence="16 17" key="2">
    <citation type="submission" date="2018-08" db="EMBL/GenBank/DDBJ databases">
        <title>A genome reference for cultivated species of the human gut microbiota.</title>
        <authorList>
            <person name="Zou Y."/>
            <person name="Xue W."/>
            <person name="Luo G."/>
        </authorList>
    </citation>
    <scope>NUCLEOTIDE SEQUENCE [LARGE SCALE GENOMIC DNA]</scope>
    <source>
        <strain evidence="14 20">AF31-28B-AC</strain>
        <strain evidence="13 19">AM17-44</strain>
        <strain evidence="12 18">AM23-23</strain>
        <strain evidence="11 16">OM08-14</strain>
        <strain evidence="10 17">TF10-3AC</strain>
    </source>
</reference>
<evidence type="ECO:0000313" key="15">
    <source>
        <dbReference type="Proteomes" id="UP000186685"/>
    </source>
</evidence>
<dbReference type="RefSeq" id="WP_007559364.1">
    <property type="nucleotide sequence ID" value="NZ_CABKPU010000014.1"/>
</dbReference>
<evidence type="ECO:0000313" key="12">
    <source>
        <dbReference type="EMBL" id="RHF89896.1"/>
    </source>
</evidence>
<evidence type="ECO:0000256" key="6">
    <source>
        <dbReference type="HAMAP-Rule" id="MF_01974"/>
    </source>
</evidence>
<proteinExistence type="inferred from homology"/>
<dbReference type="Proteomes" id="UP000284998">
    <property type="component" value="Unassembled WGS sequence"/>
</dbReference>
<dbReference type="Pfam" id="PF00557">
    <property type="entry name" value="Peptidase_M24"/>
    <property type="match status" value="1"/>
</dbReference>
<dbReference type="Proteomes" id="UP000285109">
    <property type="component" value="Unassembled WGS sequence"/>
</dbReference>
<dbReference type="STRING" id="310297.BHV76_10690"/>
<dbReference type="GO" id="GO:0006508">
    <property type="term" value="P:proteolysis"/>
    <property type="evidence" value="ECO:0007669"/>
    <property type="project" value="UniProtKB-KW"/>
</dbReference>
<dbReference type="EC" id="3.4.11.18" evidence="6 7"/>
<dbReference type="EMBL" id="QRJS01000026">
    <property type="protein sequence ID" value="RHH42976.1"/>
    <property type="molecule type" value="Genomic_DNA"/>
</dbReference>
<evidence type="ECO:0000259" key="8">
    <source>
        <dbReference type="Pfam" id="PF00557"/>
    </source>
</evidence>
<feature type="binding site" evidence="6">
    <location>
        <position position="173"/>
    </location>
    <ligand>
        <name>a divalent metal cation</name>
        <dbReference type="ChEBI" id="CHEBI:60240"/>
        <label>2</label>
        <note>catalytic</note>
    </ligand>
</feature>
<comment type="similarity">
    <text evidence="6">Belongs to the peptidase M24A family. Methionine aminopeptidase type 1 subfamily.</text>
</comment>
<evidence type="ECO:0000256" key="7">
    <source>
        <dbReference type="RuleBase" id="RU003653"/>
    </source>
</evidence>
<accession>A0A1Q6G790</accession>
<dbReference type="SUPFAM" id="SSF55920">
    <property type="entry name" value="Creatinase/aminopeptidase"/>
    <property type="match status" value="1"/>
</dbReference>
<dbReference type="PROSITE" id="PS00680">
    <property type="entry name" value="MAP_1"/>
    <property type="match status" value="1"/>
</dbReference>
<sequence>MIFLKTDDEIELLRQSNLLVGRTLAEVAKMIQPGVTTKQLDKVAEEFIRDHGAIPTFKGFPNPYGSPFPGTLCTSVNDQVVHGIPNDIPLKDGDIVSVDCGTFMNGFCGDSAYTFCVGEVDPEIVKLLKVTKESLYKGIENAVHGKRLGDIGYSIQEYCEAHSYGVVREFVGHGIGKEMHEDPPVPNYGRRGTGTLLKKGMCIAIEPMITMGNRQIVMEEDRWTIRTRDRKCAAHFEHTVAVGVGKADILSSFEFIEQVLGDKAI</sequence>
<evidence type="ECO:0000313" key="17">
    <source>
        <dbReference type="Proteomes" id="UP000260862"/>
    </source>
</evidence>
<gene>
    <name evidence="6 14" type="primary">map</name>
    <name evidence="9" type="ORF">BHV76_10690</name>
    <name evidence="13" type="ORF">DW204_10615</name>
    <name evidence="12" type="ORF">DW653_10265</name>
    <name evidence="14" type="ORF">DWZ34_06515</name>
    <name evidence="11" type="ORF">DXC17_00090</name>
    <name evidence="10" type="ORF">DXD04_01115</name>
</gene>
<comment type="caution">
    <text evidence="14">The sequence shown here is derived from an EMBL/GenBank/DDBJ whole genome shotgun (WGS) entry which is preliminary data.</text>
</comment>
<evidence type="ECO:0000313" key="10">
    <source>
        <dbReference type="EMBL" id="RGK58528.1"/>
    </source>
</evidence>
<dbReference type="GO" id="GO:0070006">
    <property type="term" value="F:metalloaminopeptidase activity"/>
    <property type="evidence" value="ECO:0007669"/>
    <property type="project" value="UniProtKB-UniRule"/>
</dbReference>
<dbReference type="AlphaFoldDB" id="A0A1Q6G790"/>
<keyword evidence="4 6" id="KW-0479">Metal-binding</keyword>
<dbReference type="Proteomes" id="UP000260780">
    <property type="component" value="Unassembled WGS sequence"/>
</dbReference>
<dbReference type="EMBL" id="MNQR01000049">
    <property type="protein sequence ID" value="OKZ07050.1"/>
    <property type="molecule type" value="Genomic_DNA"/>
</dbReference>
<dbReference type="GO" id="GO:0046872">
    <property type="term" value="F:metal ion binding"/>
    <property type="evidence" value="ECO:0007669"/>
    <property type="project" value="UniProtKB-UniRule"/>
</dbReference>